<protein>
    <submittedName>
        <fullName evidence="1">Uncharacterized protein</fullName>
    </submittedName>
</protein>
<dbReference type="Proteomes" id="UP001165960">
    <property type="component" value="Unassembled WGS sequence"/>
</dbReference>
<sequence>MYDLVIADCLFLGASTVVDLEEATAYCKGIDLREITIKEVHGYFLSGEMSVEELTECYFGRIRALNPSLNAVISTNPNARKDAIELDLKMKREGEWGSLYGTLSLTRTTLQLMACRLLAVRFFLQDIFPEQEAIAVQRFPQHGVIILGKANLSELSG</sequence>
<reference evidence="1" key="1">
    <citation type="submission" date="2022-04" db="EMBL/GenBank/DDBJ databases">
        <title>Genome of the entomopathogenic fungus Entomophthora muscae.</title>
        <authorList>
            <person name="Elya C."/>
            <person name="Lovett B.R."/>
            <person name="Lee E."/>
            <person name="Macias A.M."/>
            <person name="Hajek A.E."/>
            <person name="De Bivort B.L."/>
            <person name="Kasson M.T."/>
            <person name="De Fine Licht H.H."/>
            <person name="Stajich J.E."/>
        </authorList>
    </citation>
    <scope>NUCLEOTIDE SEQUENCE</scope>
    <source>
        <strain evidence="1">Berkeley</strain>
    </source>
</reference>
<comment type="caution">
    <text evidence="1">The sequence shown here is derived from an EMBL/GenBank/DDBJ whole genome shotgun (WGS) entry which is preliminary data.</text>
</comment>
<keyword evidence="2" id="KW-1185">Reference proteome</keyword>
<organism evidence="1 2">
    <name type="scientific">Entomophthora muscae</name>
    <dbReference type="NCBI Taxonomy" id="34485"/>
    <lineage>
        <taxon>Eukaryota</taxon>
        <taxon>Fungi</taxon>
        <taxon>Fungi incertae sedis</taxon>
        <taxon>Zoopagomycota</taxon>
        <taxon>Entomophthoromycotina</taxon>
        <taxon>Entomophthoromycetes</taxon>
        <taxon>Entomophthorales</taxon>
        <taxon>Entomophthoraceae</taxon>
        <taxon>Entomophthora</taxon>
    </lineage>
</organism>
<proteinExistence type="predicted"/>
<accession>A0ACC2TUM7</accession>
<gene>
    <name evidence="1" type="ORF">DSO57_1006571</name>
</gene>
<name>A0ACC2TUM7_9FUNG</name>
<evidence type="ECO:0000313" key="1">
    <source>
        <dbReference type="EMBL" id="KAJ9078443.1"/>
    </source>
</evidence>
<dbReference type="EMBL" id="QTSX02002148">
    <property type="protein sequence ID" value="KAJ9078443.1"/>
    <property type="molecule type" value="Genomic_DNA"/>
</dbReference>
<evidence type="ECO:0000313" key="2">
    <source>
        <dbReference type="Proteomes" id="UP001165960"/>
    </source>
</evidence>